<keyword evidence="2" id="KW-1185">Reference proteome</keyword>
<dbReference type="OrthoDB" id="3257981at2759"/>
<comment type="caution">
    <text evidence="1">The sequence shown here is derived from an EMBL/GenBank/DDBJ whole genome shotgun (WGS) entry which is preliminary data.</text>
</comment>
<proteinExistence type="predicted"/>
<protein>
    <submittedName>
        <fullName evidence="1">Uncharacterized protein</fullName>
    </submittedName>
</protein>
<evidence type="ECO:0000313" key="1">
    <source>
        <dbReference type="EMBL" id="KAF9494190.1"/>
    </source>
</evidence>
<dbReference type="InterPro" id="IPR005197">
    <property type="entry name" value="Glyco_hydro_71"/>
</dbReference>
<dbReference type="Proteomes" id="UP000807025">
    <property type="component" value="Unassembled WGS sequence"/>
</dbReference>
<accession>A0A9P5ZWW8</accession>
<reference evidence="1" key="1">
    <citation type="submission" date="2020-11" db="EMBL/GenBank/DDBJ databases">
        <authorList>
            <consortium name="DOE Joint Genome Institute"/>
            <person name="Ahrendt S."/>
            <person name="Riley R."/>
            <person name="Andreopoulos W."/>
            <person name="Labutti K."/>
            <person name="Pangilinan J."/>
            <person name="Ruiz-Duenas F.J."/>
            <person name="Barrasa J.M."/>
            <person name="Sanchez-Garcia M."/>
            <person name="Camarero S."/>
            <person name="Miyauchi S."/>
            <person name="Serrano A."/>
            <person name="Linde D."/>
            <person name="Babiker R."/>
            <person name="Drula E."/>
            <person name="Ayuso-Fernandez I."/>
            <person name="Pacheco R."/>
            <person name="Padilla G."/>
            <person name="Ferreira P."/>
            <person name="Barriuso J."/>
            <person name="Kellner H."/>
            <person name="Castanera R."/>
            <person name="Alfaro M."/>
            <person name="Ramirez L."/>
            <person name="Pisabarro A.G."/>
            <person name="Kuo A."/>
            <person name="Tritt A."/>
            <person name="Lipzen A."/>
            <person name="He G."/>
            <person name="Yan M."/>
            <person name="Ng V."/>
            <person name="Cullen D."/>
            <person name="Martin F."/>
            <person name="Rosso M.-N."/>
            <person name="Henrissat B."/>
            <person name="Hibbett D."/>
            <person name="Martinez A.T."/>
            <person name="Grigoriev I.V."/>
        </authorList>
    </citation>
    <scope>NUCLEOTIDE SEQUENCE</scope>
    <source>
        <strain evidence="1">ATCC 90797</strain>
    </source>
</reference>
<organism evidence="1 2">
    <name type="scientific">Pleurotus eryngii</name>
    <name type="common">Boletus of the steppes</name>
    <dbReference type="NCBI Taxonomy" id="5323"/>
    <lineage>
        <taxon>Eukaryota</taxon>
        <taxon>Fungi</taxon>
        <taxon>Dikarya</taxon>
        <taxon>Basidiomycota</taxon>
        <taxon>Agaricomycotina</taxon>
        <taxon>Agaricomycetes</taxon>
        <taxon>Agaricomycetidae</taxon>
        <taxon>Agaricales</taxon>
        <taxon>Pleurotineae</taxon>
        <taxon>Pleurotaceae</taxon>
        <taxon>Pleurotus</taxon>
    </lineage>
</organism>
<gene>
    <name evidence="1" type="ORF">BDN71DRAFT_1590601</name>
</gene>
<name>A0A9P5ZWW8_PLEER</name>
<dbReference type="GO" id="GO:0051118">
    <property type="term" value="F:glucan endo-1,3-alpha-glucosidase activity"/>
    <property type="evidence" value="ECO:0007669"/>
    <property type="project" value="InterPro"/>
</dbReference>
<sequence length="192" mass="21493">MSPWQFKNLGRQRLGRTKRHSVEVPLGAGDQRCRAGHRRDHNLERLRGVTVHRRGQSERVHGRGGARWYSPPAVHKDQVVVWYRLHPKDANCAAPLTPRNSQFPADAVFGFALLTSMATVTVDIGLNNRFEWNAPAGVSIGEVAFLQQDSQIPFIQIIRNSNVVASGFGSAFVTKECQTYNFNSFVDVVPNE</sequence>
<dbReference type="EMBL" id="MU154576">
    <property type="protein sequence ID" value="KAF9494190.1"/>
    <property type="molecule type" value="Genomic_DNA"/>
</dbReference>
<dbReference type="Pfam" id="PF03659">
    <property type="entry name" value="Glyco_hydro_71"/>
    <property type="match status" value="1"/>
</dbReference>
<evidence type="ECO:0000313" key="2">
    <source>
        <dbReference type="Proteomes" id="UP000807025"/>
    </source>
</evidence>
<dbReference type="AlphaFoldDB" id="A0A9P5ZWW8"/>